<feature type="transmembrane region" description="Helical" evidence="1">
    <location>
        <begin position="47"/>
        <end position="64"/>
    </location>
</feature>
<keyword evidence="1" id="KW-0812">Transmembrane</keyword>
<accession>A0ABU8IXW0</accession>
<reference evidence="2 3" key="1">
    <citation type="journal article" date="2022" name="Arch. Microbiol.">
        <title>Paraburkholderia bengalensis sp. nov. isolated from roots of Oryza sativa, IR64.</title>
        <authorList>
            <person name="Nag P."/>
            <person name="Mondal N."/>
            <person name="Sarkar J."/>
            <person name="Das S."/>
        </authorList>
    </citation>
    <scope>NUCLEOTIDE SEQUENCE [LARGE SCALE GENOMIC DNA]</scope>
    <source>
        <strain evidence="2 3">IR64_4_BI</strain>
    </source>
</reference>
<feature type="transmembrane region" description="Helical" evidence="1">
    <location>
        <begin position="12"/>
        <end position="32"/>
    </location>
</feature>
<gene>
    <name evidence="2" type="ORF">H3V53_24980</name>
</gene>
<proteinExistence type="predicted"/>
<keyword evidence="3" id="KW-1185">Reference proteome</keyword>
<sequence>MKLAHKLNSNKAGPVWGVAFGLLVTLAGVGLWCDAKLSAAAGQFDESLSVASILIGVLTAAYAVHELRHR</sequence>
<name>A0ABU8IXW0_9BURK</name>
<keyword evidence="1" id="KW-1133">Transmembrane helix</keyword>
<comment type="caution">
    <text evidence="2">The sequence shown here is derived from an EMBL/GenBank/DDBJ whole genome shotgun (WGS) entry which is preliminary data.</text>
</comment>
<evidence type="ECO:0000256" key="1">
    <source>
        <dbReference type="SAM" id="Phobius"/>
    </source>
</evidence>
<dbReference type="RefSeq" id="WP_336600273.1">
    <property type="nucleotide sequence ID" value="NZ_JACFYJ010000049.1"/>
</dbReference>
<keyword evidence="1" id="KW-0472">Membrane</keyword>
<organism evidence="2 3">
    <name type="scientific">Paraburkholderia bengalensis</name>
    <dbReference type="NCBI Taxonomy" id="2747562"/>
    <lineage>
        <taxon>Bacteria</taxon>
        <taxon>Pseudomonadati</taxon>
        <taxon>Pseudomonadota</taxon>
        <taxon>Betaproteobacteria</taxon>
        <taxon>Burkholderiales</taxon>
        <taxon>Burkholderiaceae</taxon>
        <taxon>Paraburkholderia</taxon>
    </lineage>
</organism>
<dbReference type="EMBL" id="JACFYJ010000049">
    <property type="protein sequence ID" value="MEI6000334.1"/>
    <property type="molecule type" value="Genomic_DNA"/>
</dbReference>
<dbReference type="Proteomes" id="UP001386437">
    <property type="component" value="Unassembled WGS sequence"/>
</dbReference>
<protein>
    <submittedName>
        <fullName evidence="2">Uncharacterized protein</fullName>
    </submittedName>
</protein>
<evidence type="ECO:0000313" key="2">
    <source>
        <dbReference type="EMBL" id="MEI6000334.1"/>
    </source>
</evidence>
<evidence type="ECO:0000313" key="3">
    <source>
        <dbReference type="Proteomes" id="UP001386437"/>
    </source>
</evidence>